<keyword evidence="3" id="KW-0648">Protein biosynthesis</keyword>
<evidence type="ECO:0000259" key="5">
    <source>
        <dbReference type="SMART" id="SM00653"/>
    </source>
</evidence>
<dbReference type="InterPro" id="IPR016190">
    <property type="entry name" value="Transl_init_fac_IF2/IF5_Zn-bd"/>
</dbReference>
<proteinExistence type="inferred from homology"/>
<gene>
    <name evidence="6" type="ORF">BB561_001436</name>
</gene>
<evidence type="ECO:0000256" key="4">
    <source>
        <dbReference type="SAM" id="MobiDB-lite"/>
    </source>
</evidence>
<organism evidence="6 7">
    <name type="scientific">Smittium simulii</name>
    <dbReference type="NCBI Taxonomy" id="133385"/>
    <lineage>
        <taxon>Eukaryota</taxon>
        <taxon>Fungi</taxon>
        <taxon>Fungi incertae sedis</taxon>
        <taxon>Zoopagomycota</taxon>
        <taxon>Kickxellomycotina</taxon>
        <taxon>Harpellomycetes</taxon>
        <taxon>Harpellales</taxon>
        <taxon>Legeriomycetaceae</taxon>
        <taxon>Smittium</taxon>
    </lineage>
</organism>
<sequence>MSDQELSEKLKTVSLEDNLEEDFSSLTKKKKSAKKVVFEDEIEEEANDEFGGKYLHDAFSDLKKKKKKSKKPKAFDENEDEEMGEKAEDDEFLDLSSIKKKKKKSRKNMAAFEAEVADGIDDKDSKAKADVGDVWKGTDRDYSFTELLDRFYSVLRENNPELAGEKRKYTIAPPQIVRDGNKKSIFANLPDICKRMHRPPEHVIQYLFAELGTSGSVDGNGGLVIKGRFQQKQIENVLRRYIMEYVTCRTCKSGETILTKENRLYFIQCESCGSTRSVAPIKTGFQAQTAKRSVARRAAE</sequence>
<dbReference type="GO" id="GO:0031369">
    <property type="term" value="F:translation initiation factor binding"/>
    <property type="evidence" value="ECO:0007669"/>
    <property type="project" value="TreeGrafter"/>
</dbReference>
<keyword evidence="7" id="KW-1185">Reference proteome</keyword>
<dbReference type="Pfam" id="PF01873">
    <property type="entry name" value="eIF-5_eIF-2B"/>
    <property type="match status" value="1"/>
</dbReference>
<dbReference type="Proteomes" id="UP000245383">
    <property type="component" value="Unassembled WGS sequence"/>
</dbReference>
<evidence type="ECO:0000256" key="2">
    <source>
        <dbReference type="ARBA" id="ARBA00022540"/>
    </source>
</evidence>
<dbReference type="InterPro" id="IPR016189">
    <property type="entry name" value="Transl_init_fac_IF2/IF5_N"/>
</dbReference>
<dbReference type="GO" id="GO:0005850">
    <property type="term" value="C:eukaryotic translation initiation factor 2 complex"/>
    <property type="evidence" value="ECO:0007669"/>
    <property type="project" value="TreeGrafter"/>
</dbReference>
<comment type="caution">
    <text evidence="6">The sequence shown here is derived from an EMBL/GenBank/DDBJ whole genome shotgun (WGS) entry which is preliminary data.</text>
</comment>
<comment type="similarity">
    <text evidence="1">Belongs to the eIF-2-beta/eIF-5 family.</text>
</comment>
<dbReference type="STRING" id="133385.A0A2T9YUN7"/>
<evidence type="ECO:0000256" key="1">
    <source>
        <dbReference type="ARBA" id="ARBA00010397"/>
    </source>
</evidence>
<dbReference type="PANTHER" id="PTHR23001">
    <property type="entry name" value="EUKARYOTIC TRANSLATION INITIATION FACTOR"/>
    <property type="match status" value="1"/>
</dbReference>
<dbReference type="Gene3D" id="3.30.30.170">
    <property type="match status" value="1"/>
</dbReference>
<name>A0A2T9YUN7_9FUNG</name>
<dbReference type="InterPro" id="IPR002735">
    <property type="entry name" value="Transl_init_fac_IF2/IF5_dom"/>
</dbReference>
<evidence type="ECO:0000313" key="7">
    <source>
        <dbReference type="Proteomes" id="UP000245383"/>
    </source>
</evidence>
<dbReference type="GO" id="GO:0001731">
    <property type="term" value="P:formation of translation preinitiation complex"/>
    <property type="evidence" value="ECO:0007669"/>
    <property type="project" value="TreeGrafter"/>
</dbReference>
<dbReference type="PANTHER" id="PTHR23001:SF3">
    <property type="entry name" value="EUKARYOTIC TRANSLATION INITIATION FACTOR 2 SUBUNIT 2"/>
    <property type="match status" value="1"/>
</dbReference>
<evidence type="ECO:0000313" key="6">
    <source>
        <dbReference type="EMBL" id="PVU96029.1"/>
    </source>
</evidence>
<feature type="domain" description="Translation initiation factor IF2/IF5" evidence="5">
    <location>
        <begin position="166"/>
        <end position="275"/>
    </location>
</feature>
<accession>A0A2T9YUN7</accession>
<dbReference type="SUPFAM" id="SSF75689">
    <property type="entry name" value="Zinc-binding domain of translation initiation factor 2 beta"/>
    <property type="match status" value="1"/>
</dbReference>
<dbReference type="GO" id="GO:0003729">
    <property type="term" value="F:mRNA binding"/>
    <property type="evidence" value="ECO:0007669"/>
    <property type="project" value="TreeGrafter"/>
</dbReference>
<dbReference type="AlphaFoldDB" id="A0A2T9YUN7"/>
<feature type="compositionally biased region" description="Acidic residues" evidence="4">
    <location>
        <begin position="77"/>
        <end position="89"/>
    </location>
</feature>
<keyword evidence="2" id="KW-0396">Initiation factor</keyword>
<dbReference type="GO" id="GO:0003743">
    <property type="term" value="F:translation initiation factor activity"/>
    <property type="evidence" value="ECO:0007669"/>
    <property type="project" value="UniProtKB-KW"/>
</dbReference>
<reference evidence="6 7" key="1">
    <citation type="journal article" date="2018" name="MBio">
        <title>Comparative Genomics Reveals the Core Gene Toolbox for the Fungus-Insect Symbiosis.</title>
        <authorList>
            <person name="Wang Y."/>
            <person name="Stata M."/>
            <person name="Wang W."/>
            <person name="Stajich J.E."/>
            <person name="White M.M."/>
            <person name="Moncalvo J.M."/>
        </authorList>
    </citation>
    <scope>NUCLEOTIDE SEQUENCE [LARGE SCALE GENOMIC DNA]</scope>
    <source>
        <strain evidence="6 7">SWE-8-4</strain>
    </source>
</reference>
<dbReference type="EMBL" id="MBFR01000042">
    <property type="protein sequence ID" value="PVU96029.1"/>
    <property type="molecule type" value="Genomic_DNA"/>
</dbReference>
<dbReference type="OrthoDB" id="10255414at2759"/>
<evidence type="ECO:0000256" key="3">
    <source>
        <dbReference type="ARBA" id="ARBA00022917"/>
    </source>
</evidence>
<dbReference type="SUPFAM" id="SSF100966">
    <property type="entry name" value="Translation initiation factor 2 beta, aIF2beta, N-terminal domain"/>
    <property type="match status" value="1"/>
</dbReference>
<dbReference type="SMART" id="SM00653">
    <property type="entry name" value="eIF2B_5"/>
    <property type="match status" value="1"/>
</dbReference>
<feature type="region of interest" description="Disordered" evidence="4">
    <location>
        <begin position="61"/>
        <end position="89"/>
    </location>
</feature>
<feature type="compositionally biased region" description="Basic residues" evidence="4">
    <location>
        <begin position="63"/>
        <end position="72"/>
    </location>
</feature>
<dbReference type="FunFam" id="3.30.30.170:FF:000001">
    <property type="entry name" value="Eukaryotic translation initiation factor 2 subunit"/>
    <property type="match status" value="1"/>
</dbReference>
<protein>
    <recommendedName>
        <fullName evidence="5">Translation initiation factor IF2/IF5 domain-containing protein</fullName>
    </recommendedName>
</protein>
<dbReference type="InterPro" id="IPR045196">
    <property type="entry name" value="IF2/IF5"/>
</dbReference>